<evidence type="ECO:0000256" key="1">
    <source>
        <dbReference type="ARBA" id="ARBA00008068"/>
    </source>
</evidence>
<feature type="domain" description="GH3 middle" evidence="4">
    <location>
        <begin position="387"/>
        <end position="482"/>
    </location>
</feature>
<dbReference type="PANTHER" id="PTHR31901">
    <property type="entry name" value="GH3 DOMAIN-CONTAINING PROTEIN"/>
    <property type="match status" value="1"/>
</dbReference>
<name>A0A5D2RBD7_GOSTO</name>
<feature type="coiled-coil region" evidence="3">
    <location>
        <begin position="48"/>
        <end position="75"/>
    </location>
</feature>
<dbReference type="Proteomes" id="UP000322667">
    <property type="component" value="Chromosome A03"/>
</dbReference>
<dbReference type="Pfam" id="PF23571">
    <property type="entry name" value="GH3_M"/>
    <property type="match status" value="1"/>
</dbReference>
<dbReference type="GO" id="GO:0016881">
    <property type="term" value="F:acid-amino acid ligase activity"/>
    <property type="evidence" value="ECO:0007669"/>
    <property type="project" value="TreeGrafter"/>
</dbReference>
<dbReference type="InterPro" id="IPR055377">
    <property type="entry name" value="GH3_M"/>
</dbReference>
<proteinExistence type="inferred from homology"/>
<accession>A0A5D2RBD7</accession>
<protein>
    <recommendedName>
        <fullName evidence="8">Indole-3-acetic acid-amido synthetase GH3.17-like</fullName>
    </recommendedName>
</protein>
<sequence length="644" mass="73225">MRACPISCTAVKQQFSTCSRKPKDVNQMTRGNPCQLPGMLPNYDPNDNEAGMKILEDLTENVEQIQQRVLEEIITRNARTDYLKGFLDGQFDKQVFKKTVPVVNYEDIKPYIERIANGDSSNIISAEPIIELLTSSGTSGGQPKMMPSTAEDLHRKTFFYNLLVPVMNKYVDGLDEGKAMYLLFVKPETKTPSGLMARPVLTSYYKSNNFQNRPFNRFNVFTSPDETILCSDSKQSMYCQLLCGLVQRQEVLRVGAVFASAFLRAIKFLEDNWKELCSNIRTGHVSDWITDPGCRKVVSLVLNKPKPELADLIEHECSSKSWEGIIKKLWPRTKYIEVIVTGSMAQYVSTLEYYSGGLPLVSTMYASSECYFGINFKPLSKPWDVSYTLIPNMAYFEFLPVKEKNEDGAQYVQCNGVCKENCMEKETEKEDVETVELVDVKLGQYYELVVTTFTGLYRYRVGDILMVTGFHNKAPQFRFVHRRNVVLSIDTDKTSEEDLLKAVTKAKVIVESLGILLIEYTSYADTSSIPGHYVLFWELTSKGNNHLPVLDPKIMEQCCSTVEESLDSVYRRCRRKDNSIGPLEIRVVQHGTFDALMDFCVSQGSSVNQYKTPRCIKSGEAINILDSRVVTRFFSQKAPFWELV</sequence>
<evidence type="ECO:0008006" key="8">
    <source>
        <dbReference type="Google" id="ProtNLM"/>
    </source>
</evidence>
<dbReference type="GO" id="GO:0005737">
    <property type="term" value="C:cytoplasm"/>
    <property type="evidence" value="ECO:0007669"/>
    <property type="project" value="TreeGrafter"/>
</dbReference>
<evidence type="ECO:0000256" key="2">
    <source>
        <dbReference type="ARBA" id="ARBA00022598"/>
    </source>
</evidence>
<keyword evidence="2" id="KW-0436">Ligase</keyword>
<evidence type="ECO:0000259" key="4">
    <source>
        <dbReference type="Pfam" id="PF23571"/>
    </source>
</evidence>
<dbReference type="InterPro" id="IPR055378">
    <property type="entry name" value="GH3_C"/>
</dbReference>
<evidence type="ECO:0000259" key="5">
    <source>
        <dbReference type="Pfam" id="PF23572"/>
    </source>
</evidence>
<dbReference type="Pfam" id="PF23572">
    <property type="entry name" value="GH3_C"/>
    <property type="match status" value="1"/>
</dbReference>
<dbReference type="Pfam" id="PF03321">
    <property type="entry name" value="GH3"/>
    <property type="match status" value="1"/>
</dbReference>
<keyword evidence="3" id="KW-0175">Coiled coil</keyword>
<dbReference type="EMBL" id="CM017612">
    <property type="protein sequence ID" value="TYI37035.1"/>
    <property type="molecule type" value="Genomic_DNA"/>
</dbReference>
<gene>
    <name evidence="6" type="ORF">ES332_A03G183600v1</name>
</gene>
<organism evidence="6 7">
    <name type="scientific">Gossypium tomentosum</name>
    <name type="common">Hawaiian cotton</name>
    <name type="synonym">Gossypium sandvicense</name>
    <dbReference type="NCBI Taxonomy" id="34277"/>
    <lineage>
        <taxon>Eukaryota</taxon>
        <taxon>Viridiplantae</taxon>
        <taxon>Streptophyta</taxon>
        <taxon>Embryophyta</taxon>
        <taxon>Tracheophyta</taxon>
        <taxon>Spermatophyta</taxon>
        <taxon>Magnoliopsida</taxon>
        <taxon>eudicotyledons</taxon>
        <taxon>Gunneridae</taxon>
        <taxon>Pentapetalae</taxon>
        <taxon>rosids</taxon>
        <taxon>malvids</taxon>
        <taxon>Malvales</taxon>
        <taxon>Malvaceae</taxon>
        <taxon>Malvoideae</taxon>
        <taxon>Gossypium</taxon>
    </lineage>
</organism>
<evidence type="ECO:0000256" key="3">
    <source>
        <dbReference type="SAM" id="Coils"/>
    </source>
</evidence>
<reference evidence="6 7" key="1">
    <citation type="submission" date="2019-07" db="EMBL/GenBank/DDBJ databases">
        <title>WGS assembly of Gossypium tomentosum.</title>
        <authorList>
            <person name="Chen Z.J."/>
            <person name="Sreedasyam A."/>
            <person name="Ando A."/>
            <person name="Song Q."/>
            <person name="De L."/>
            <person name="Hulse-Kemp A."/>
            <person name="Ding M."/>
            <person name="Ye W."/>
            <person name="Kirkbride R."/>
            <person name="Jenkins J."/>
            <person name="Plott C."/>
            <person name="Lovell J."/>
            <person name="Lin Y.-M."/>
            <person name="Vaughn R."/>
            <person name="Liu B."/>
            <person name="Li W."/>
            <person name="Simpson S."/>
            <person name="Scheffler B."/>
            <person name="Saski C."/>
            <person name="Grover C."/>
            <person name="Hu G."/>
            <person name="Conover J."/>
            <person name="Carlson J."/>
            <person name="Shu S."/>
            <person name="Boston L."/>
            <person name="Williams M."/>
            <person name="Peterson D."/>
            <person name="Mcgee K."/>
            <person name="Jones D."/>
            <person name="Wendel J."/>
            <person name="Stelly D."/>
            <person name="Grimwood J."/>
            <person name="Schmutz J."/>
        </authorList>
    </citation>
    <scope>NUCLEOTIDE SEQUENCE [LARGE SCALE GENOMIC DNA]</scope>
    <source>
        <strain evidence="6">7179.01</strain>
    </source>
</reference>
<keyword evidence="7" id="KW-1185">Reference proteome</keyword>
<comment type="similarity">
    <text evidence="1">Belongs to the IAA-amido conjugating enzyme family.</text>
</comment>
<dbReference type="InterPro" id="IPR004993">
    <property type="entry name" value="GH3"/>
</dbReference>
<dbReference type="AlphaFoldDB" id="A0A5D2RBD7"/>
<evidence type="ECO:0000313" key="6">
    <source>
        <dbReference type="EMBL" id="TYI37035.1"/>
    </source>
</evidence>
<evidence type="ECO:0000313" key="7">
    <source>
        <dbReference type="Proteomes" id="UP000322667"/>
    </source>
</evidence>
<dbReference type="PANTHER" id="PTHR31901:SF33">
    <property type="entry name" value="INDOLE-3-ACETIC ACID-AMIDO SYNTHETASE GH3.17"/>
    <property type="match status" value="1"/>
</dbReference>
<feature type="domain" description="GH3 C-terminal" evidence="5">
    <location>
        <begin position="497"/>
        <end position="619"/>
    </location>
</feature>